<accession>A0ABS4UWK6</accession>
<keyword evidence="4 5" id="KW-0472">Membrane</keyword>
<dbReference type="InterPro" id="IPR013525">
    <property type="entry name" value="ABC2_TM"/>
</dbReference>
<keyword evidence="8" id="KW-1185">Reference proteome</keyword>
<feature type="transmembrane region" description="Helical" evidence="5">
    <location>
        <begin position="189"/>
        <end position="208"/>
    </location>
</feature>
<evidence type="ECO:0000256" key="4">
    <source>
        <dbReference type="ARBA" id="ARBA00023136"/>
    </source>
</evidence>
<dbReference type="PANTHER" id="PTHR43229:SF2">
    <property type="entry name" value="NODULATION PROTEIN J"/>
    <property type="match status" value="1"/>
</dbReference>
<proteinExistence type="predicted"/>
<evidence type="ECO:0000256" key="3">
    <source>
        <dbReference type="ARBA" id="ARBA00022989"/>
    </source>
</evidence>
<keyword evidence="2 5" id="KW-0812">Transmembrane</keyword>
<dbReference type="Proteomes" id="UP000755585">
    <property type="component" value="Unassembled WGS sequence"/>
</dbReference>
<evidence type="ECO:0000313" key="8">
    <source>
        <dbReference type="Proteomes" id="UP000755585"/>
    </source>
</evidence>
<comment type="caution">
    <text evidence="7">The sequence shown here is derived from an EMBL/GenBank/DDBJ whole genome shotgun (WGS) entry which is preliminary data.</text>
</comment>
<keyword evidence="3 5" id="KW-1133">Transmembrane helix</keyword>
<feature type="transmembrane region" description="Helical" evidence="5">
    <location>
        <begin position="38"/>
        <end position="59"/>
    </location>
</feature>
<evidence type="ECO:0000259" key="6">
    <source>
        <dbReference type="Pfam" id="PF01061"/>
    </source>
</evidence>
<protein>
    <submittedName>
        <fullName evidence="7">ABC-2 type transport system permease protein</fullName>
    </submittedName>
</protein>
<evidence type="ECO:0000256" key="5">
    <source>
        <dbReference type="SAM" id="Phobius"/>
    </source>
</evidence>
<dbReference type="InterPro" id="IPR051784">
    <property type="entry name" value="Nod_factor_ABC_transporter"/>
</dbReference>
<dbReference type="RefSeq" id="WP_209698597.1">
    <property type="nucleotide sequence ID" value="NZ_BAAAVU010000005.1"/>
</dbReference>
<organism evidence="7 8">
    <name type="scientific">Kribbella aluminosa</name>
    <dbReference type="NCBI Taxonomy" id="416017"/>
    <lineage>
        <taxon>Bacteria</taxon>
        <taxon>Bacillati</taxon>
        <taxon>Actinomycetota</taxon>
        <taxon>Actinomycetes</taxon>
        <taxon>Propionibacteriales</taxon>
        <taxon>Kribbellaceae</taxon>
        <taxon>Kribbella</taxon>
    </lineage>
</organism>
<reference evidence="7 8" key="1">
    <citation type="submission" date="2021-03" db="EMBL/GenBank/DDBJ databases">
        <title>Sequencing the genomes of 1000 actinobacteria strains.</title>
        <authorList>
            <person name="Klenk H.-P."/>
        </authorList>
    </citation>
    <scope>NUCLEOTIDE SEQUENCE [LARGE SCALE GENOMIC DNA]</scope>
    <source>
        <strain evidence="7 8">DSM 18824</strain>
    </source>
</reference>
<feature type="transmembrane region" description="Helical" evidence="5">
    <location>
        <begin position="150"/>
        <end position="177"/>
    </location>
</feature>
<comment type="subcellular location">
    <subcellularLocation>
        <location evidence="1">Membrane</location>
        <topology evidence="1">Multi-pass membrane protein</topology>
    </subcellularLocation>
</comment>
<evidence type="ECO:0000313" key="7">
    <source>
        <dbReference type="EMBL" id="MBP2356010.1"/>
    </source>
</evidence>
<name>A0ABS4UWK6_9ACTN</name>
<dbReference type="Pfam" id="PF01061">
    <property type="entry name" value="ABC2_membrane"/>
    <property type="match status" value="1"/>
</dbReference>
<gene>
    <name evidence="7" type="ORF">JOF29_007120</name>
</gene>
<feature type="domain" description="ABC-2 type transporter transmembrane" evidence="6">
    <location>
        <begin position="51"/>
        <end position="229"/>
    </location>
</feature>
<feature type="transmembrane region" description="Helical" evidence="5">
    <location>
        <begin position="244"/>
        <end position="265"/>
    </location>
</feature>
<feature type="transmembrane region" description="Helical" evidence="5">
    <location>
        <begin position="121"/>
        <end position="144"/>
    </location>
</feature>
<dbReference type="PANTHER" id="PTHR43229">
    <property type="entry name" value="NODULATION PROTEIN J"/>
    <property type="match status" value="1"/>
</dbReference>
<dbReference type="EMBL" id="JAGINT010000002">
    <property type="protein sequence ID" value="MBP2356010.1"/>
    <property type="molecule type" value="Genomic_DNA"/>
</dbReference>
<evidence type="ECO:0000256" key="1">
    <source>
        <dbReference type="ARBA" id="ARBA00004141"/>
    </source>
</evidence>
<evidence type="ECO:0000256" key="2">
    <source>
        <dbReference type="ARBA" id="ARBA00022692"/>
    </source>
</evidence>
<sequence>MAINTALATSPPVQAGLRMLGNETAKALRVMWVHKAPLVFQLLGMTATFWVIQLFIGGGRYVGELLAMILSGYLAYVVSYIAVLRIAAGVLEEMFTGTLEQSLLSPLPPWVQSAGRLAATLVEAVLTAAVVAVFYLIVFAAIGVDMPWRWSAIVPAVITLADIAGFALLFGGLALIINSIGAIIHVVQGLIMFLNGALIPVFVFPGWLETAAKIAVPTTVGVDAARQILIDDASLGRVWGNGTLPWAVVHAATMLILGWTVYAAAIRRGLREGRLGA</sequence>
<feature type="transmembrane region" description="Helical" evidence="5">
    <location>
        <begin position="65"/>
        <end position="84"/>
    </location>
</feature>